<protein>
    <submittedName>
        <fullName evidence="2">Uncharacterized protein</fullName>
    </submittedName>
</protein>
<evidence type="ECO:0000256" key="1">
    <source>
        <dbReference type="SAM" id="Coils"/>
    </source>
</evidence>
<organism evidence="2 3">
    <name type="scientific">Pseudotabrizicola algicola</name>
    <dbReference type="NCBI Taxonomy" id="2709381"/>
    <lineage>
        <taxon>Bacteria</taxon>
        <taxon>Pseudomonadati</taxon>
        <taxon>Pseudomonadota</taxon>
        <taxon>Alphaproteobacteria</taxon>
        <taxon>Rhodobacterales</taxon>
        <taxon>Paracoccaceae</taxon>
        <taxon>Pseudotabrizicola</taxon>
    </lineage>
</organism>
<comment type="caution">
    <text evidence="2">The sequence shown here is derived from an EMBL/GenBank/DDBJ whole genome shotgun (WGS) entry which is preliminary data.</text>
</comment>
<evidence type="ECO:0000313" key="3">
    <source>
        <dbReference type="Proteomes" id="UP000481421"/>
    </source>
</evidence>
<dbReference type="AlphaFoldDB" id="A0A6B3RGM9"/>
<name>A0A6B3RGM9_9RHOB</name>
<dbReference type="RefSeq" id="WP_164609225.1">
    <property type="nucleotide sequence ID" value="NZ_JAAIKE010000001.1"/>
</dbReference>
<dbReference type="Proteomes" id="UP000481421">
    <property type="component" value="Unassembled WGS sequence"/>
</dbReference>
<keyword evidence="3" id="KW-1185">Reference proteome</keyword>
<proteinExistence type="predicted"/>
<accession>A0A6B3RGM9</accession>
<keyword evidence="1" id="KW-0175">Coiled coil</keyword>
<dbReference type="EMBL" id="JAAIKE010000001">
    <property type="protein sequence ID" value="NEX45214.1"/>
    <property type="molecule type" value="Genomic_DNA"/>
</dbReference>
<evidence type="ECO:0000313" key="2">
    <source>
        <dbReference type="EMBL" id="NEX45214.1"/>
    </source>
</evidence>
<reference evidence="2 3" key="1">
    <citation type="submission" date="2020-02" db="EMBL/GenBank/DDBJ databases">
        <title>Rhodobacter algicola sp. nov., isolated from microalga culture.</title>
        <authorList>
            <person name="Park C.-Y."/>
        </authorList>
    </citation>
    <scope>NUCLEOTIDE SEQUENCE [LARGE SCALE GENOMIC DNA]</scope>
    <source>
        <strain evidence="2 3">ETT8</strain>
    </source>
</reference>
<feature type="coiled-coil region" evidence="1">
    <location>
        <begin position="6"/>
        <end position="33"/>
    </location>
</feature>
<sequence length="188" mass="20774">MTLKLGIDAQAEINRLTAELEAARADLAWMQNDRNKWQDCATQRHYRAEAAEAERDALIRAAIREVWGCCEELEDKAYAKLPVVTTDHEKGFWAAQKMTAKRIRRATQMPTTATAALDRLKAEAELTGWKRGRDDALAEITELRGVPSLTARAQAFDDCCDMLSASIRALTPPADLAARNATAKTGDA</sequence>
<gene>
    <name evidence="2" type="ORF">G3572_03280</name>
</gene>